<feature type="binding site" evidence="14">
    <location>
        <begin position="32"/>
        <end position="39"/>
    </location>
    <ligand>
        <name>ATP</name>
        <dbReference type="ChEBI" id="CHEBI:30616"/>
    </ligand>
</feature>
<accession>A0A1G5HXP8</accession>
<evidence type="ECO:0000256" key="8">
    <source>
        <dbReference type="ARBA" id="ARBA00022741"/>
    </source>
</evidence>
<dbReference type="InterPro" id="IPR002891">
    <property type="entry name" value="APS"/>
</dbReference>
<evidence type="ECO:0000256" key="5">
    <source>
        <dbReference type="ARBA" id="ARBA00012121"/>
    </source>
</evidence>
<dbReference type="STRING" id="419481.SAMN05216233_11664"/>
<evidence type="ECO:0000256" key="9">
    <source>
        <dbReference type="ARBA" id="ARBA00022777"/>
    </source>
</evidence>
<dbReference type="SUPFAM" id="SSF52540">
    <property type="entry name" value="P-loop containing nucleoside triphosphate hydrolases"/>
    <property type="match status" value="1"/>
</dbReference>
<evidence type="ECO:0000256" key="1">
    <source>
        <dbReference type="ARBA" id="ARBA00001823"/>
    </source>
</evidence>
<dbReference type="AlphaFoldDB" id="A0A1G5HXP8"/>
<dbReference type="HAMAP" id="MF_00065">
    <property type="entry name" value="Adenylyl_sulf_kinase"/>
    <property type="match status" value="1"/>
</dbReference>
<dbReference type="OrthoDB" id="9804504at2"/>
<dbReference type="UniPathway" id="UPA00140">
    <property type="reaction ID" value="UER00205"/>
</dbReference>
<dbReference type="GO" id="GO:0000103">
    <property type="term" value="P:sulfate assimilation"/>
    <property type="evidence" value="ECO:0007669"/>
    <property type="project" value="UniProtKB-UniRule"/>
</dbReference>
<sequence length="207" mass="23131">MIPNCFRHRHAIKKVGRAEQKNQSPCVLWFTGLSGSGKSTLAGAVDEYLFDLGCHSYLMDGDNVRYGLNRDLALSDEDRAENIRRIGEVSKLFVDAGLITLCAFISPFAKDRNRVRSVLDSGEFIEVHVSTPLEECKQRDPKGLYKKALKGDIHNFTGLDGVYEVPVRPEITIDTTGSTPFECAEVIVEYLRNKRMIPDMGNVSMGM</sequence>
<dbReference type="PANTHER" id="PTHR11055">
    <property type="entry name" value="BIFUNCTIONAL 3'-PHOSPHOADENOSINE 5'-PHOSPHOSULFATE SYNTHASE"/>
    <property type="match status" value="1"/>
</dbReference>
<keyword evidence="14" id="KW-0597">Phosphoprotein</keyword>
<comment type="function">
    <text evidence="2 14 15">Catalyzes the synthesis of activated sulfate.</text>
</comment>
<protein>
    <recommendedName>
        <fullName evidence="6 14">Adenylyl-sulfate kinase</fullName>
        <ecNumber evidence="5 14">2.7.1.25</ecNumber>
    </recommendedName>
    <alternativeName>
        <fullName evidence="12 14">APS kinase</fullName>
    </alternativeName>
    <alternativeName>
        <fullName evidence="13 14">ATP adenosine-5'-phosphosulfate 3'-phosphotransferase</fullName>
    </alternativeName>
    <alternativeName>
        <fullName evidence="11 14">Adenosine-5'-phosphosulfate kinase</fullName>
    </alternativeName>
</protein>
<comment type="catalytic activity">
    <reaction evidence="1 14 15">
        <text>adenosine 5'-phosphosulfate + ATP = 3'-phosphoadenylyl sulfate + ADP + H(+)</text>
        <dbReference type="Rhea" id="RHEA:24152"/>
        <dbReference type="ChEBI" id="CHEBI:15378"/>
        <dbReference type="ChEBI" id="CHEBI:30616"/>
        <dbReference type="ChEBI" id="CHEBI:58243"/>
        <dbReference type="ChEBI" id="CHEBI:58339"/>
        <dbReference type="ChEBI" id="CHEBI:456216"/>
        <dbReference type="EC" id="2.7.1.25"/>
    </reaction>
</comment>
<dbReference type="InterPro" id="IPR059117">
    <property type="entry name" value="APS_kinase_dom"/>
</dbReference>
<feature type="active site" description="Phosphoserine intermediate" evidence="14">
    <location>
        <position position="106"/>
    </location>
</feature>
<dbReference type="GO" id="GO:0005524">
    <property type="term" value="F:ATP binding"/>
    <property type="evidence" value="ECO:0007669"/>
    <property type="project" value="UniProtKB-UniRule"/>
</dbReference>
<evidence type="ECO:0000256" key="7">
    <source>
        <dbReference type="ARBA" id="ARBA00022679"/>
    </source>
</evidence>
<evidence type="ECO:0000256" key="10">
    <source>
        <dbReference type="ARBA" id="ARBA00022840"/>
    </source>
</evidence>
<keyword evidence="18" id="KW-1185">Reference proteome</keyword>
<dbReference type="NCBIfam" id="TIGR00455">
    <property type="entry name" value="apsK"/>
    <property type="match status" value="1"/>
</dbReference>
<dbReference type="EMBL" id="FMUX01000016">
    <property type="protein sequence ID" value="SCY68494.1"/>
    <property type="molecule type" value="Genomic_DNA"/>
</dbReference>
<keyword evidence="10 14" id="KW-0067">ATP-binding</keyword>
<comment type="similarity">
    <text evidence="4 14 15">Belongs to the APS kinase family.</text>
</comment>
<evidence type="ECO:0000256" key="6">
    <source>
        <dbReference type="ARBA" id="ARBA00018163"/>
    </source>
</evidence>
<keyword evidence="7 14" id="KW-0808">Transferase</keyword>
<proteinExistence type="inferred from homology"/>
<organism evidence="17 18">
    <name type="scientific">Desulfoluna spongiiphila</name>
    <dbReference type="NCBI Taxonomy" id="419481"/>
    <lineage>
        <taxon>Bacteria</taxon>
        <taxon>Pseudomonadati</taxon>
        <taxon>Thermodesulfobacteriota</taxon>
        <taxon>Desulfobacteria</taxon>
        <taxon>Desulfobacterales</taxon>
        <taxon>Desulfolunaceae</taxon>
        <taxon>Desulfoluna</taxon>
    </lineage>
</organism>
<evidence type="ECO:0000256" key="11">
    <source>
        <dbReference type="ARBA" id="ARBA00029724"/>
    </source>
</evidence>
<evidence type="ECO:0000256" key="3">
    <source>
        <dbReference type="ARBA" id="ARBA00004806"/>
    </source>
</evidence>
<keyword evidence="8 14" id="KW-0547">Nucleotide-binding</keyword>
<comment type="pathway">
    <text evidence="3 14 15">Sulfur metabolism; hydrogen sulfide biosynthesis; sulfite from sulfate: step 2/3.</text>
</comment>
<keyword evidence="9 14" id="KW-0418">Kinase</keyword>
<dbReference type="InterPro" id="IPR027417">
    <property type="entry name" value="P-loop_NTPase"/>
</dbReference>
<evidence type="ECO:0000256" key="15">
    <source>
        <dbReference type="RuleBase" id="RU004347"/>
    </source>
</evidence>
<evidence type="ECO:0000256" key="14">
    <source>
        <dbReference type="HAMAP-Rule" id="MF_00065"/>
    </source>
</evidence>
<reference evidence="17 18" key="1">
    <citation type="submission" date="2016-10" db="EMBL/GenBank/DDBJ databases">
        <authorList>
            <person name="de Groot N.N."/>
        </authorList>
    </citation>
    <scope>NUCLEOTIDE SEQUENCE [LARGE SCALE GENOMIC DNA]</scope>
    <source>
        <strain evidence="17 18">AA1</strain>
    </source>
</reference>
<evidence type="ECO:0000256" key="2">
    <source>
        <dbReference type="ARBA" id="ARBA00002632"/>
    </source>
</evidence>
<dbReference type="Proteomes" id="UP000198870">
    <property type="component" value="Unassembled WGS sequence"/>
</dbReference>
<name>A0A1G5HXP8_9BACT</name>
<evidence type="ECO:0000256" key="13">
    <source>
        <dbReference type="ARBA" id="ARBA00031464"/>
    </source>
</evidence>
<dbReference type="RefSeq" id="WP_092213025.1">
    <property type="nucleotide sequence ID" value="NZ_FMUX01000016.1"/>
</dbReference>
<dbReference type="NCBIfam" id="NF003013">
    <property type="entry name" value="PRK03846.1"/>
    <property type="match status" value="1"/>
</dbReference>
<evidence type="ECO:0000313" key="18">
    <source>
        <dbReference type="Proteomes" id="UP000198870"/>
    </source>
</evidence>
<evidence type="ECO:0000313" key="17">
    <source>
        <dbReference type="EMBL" id="SCY68494.1"/>
    </source>
</evidence>
<evidence type="ECO:0000256" key="12">
    <source>
        <dbReference type="ARBA" id="ARBA00031393"/>
    </source>
</evidence>
<gene>
    <name evidence="14" type="primary">cysC</name>
    <name evidence="17" type="ORF">SAMN05216233_11664</name>
</gene>
<dbReference type="GO" id="GO:0070814">
    <property type="term" value="P:hydrogen sulfide biosynthetic process"/>
    <property type="evidence" value="ECO:0007669"/>
    <property type="project" value="UniProtKB-UniRule"/>
</dbReference>
<dbReference type="CDD" id="cd02027">
    <property type="entry name" value="APSK"/>
    <property type="match status" value="1"/>
</dbReference>
<evidence type="ECO:0000259" key="16">
    <source>
        <dbReference type="Pfam" id="PF01583"/>
    </source>
</evidence>
<dbReference type="EC" id="2.7.1.25" evidence="5 14"/>
<dbReference type="Pfam" id="PF01583">
    <property type="entry name" value="APS_kinase"/>
    <property type="match status" value="1"/>
</dbReference>
<dbReference type="PANTHER" id="PTHR11055:SF63">
    <property type="entry name" value="ADENYLYL-SULFATE KINASE 1, CHLOROPLASTIC"/>
    <property type="match status" value="1"/>
</dbReference>
<evidence type="ECO:0000256" key="4">
    <source>
        <dbReference type="ARBA" id="ARBA00007008"/>
    </source>
</evidence>
<dbReference type="Gene3D" id="3.40.50.300">
    <property type="entry name" value="P-loop containing nucleotide triphosphate hydrolases"/>
    <property type="match status" value="1"/>
</dbReference>
<dbReference type="GO" id="GO:0004020">
    <property type="term" value="F:adenylylsulfate kinase activity"/>
    <property type="evidence" value="ECO:0007669"/>
    <property type="project" value="UniProtKB-UniRule"/>
</dbReference>
<feature type="domain" description="APS kinase" evidence="16">
    <location>
        <begin position="25"/>
        <end position="174"/>
    </location>
</feature>